<dbReference type="NCBIfam" id="NF047378">
    <property type="entry name" value="photo_II_Psb35"/>
    <property type="match status" value="1"/>
</dbReference>
<keyword evidence="4" id="KW-1185">Reference proteome</keyword>
<evidence type="ECO:0000256" key="1">
    <source>
        <dbReference type="SAM" id="MobiDB-lite"/>
    </source>
</evidence>
<dbReference type="RefSeq" id="WP_100902670.1">
    <property type="nucleotide sequence ID" value="NZ_CAWNNC010000001.1"/>
</dbReference>
<proteinExistence type="predicted"/>
<feature type="transmembrane region" description="Helical" evidence="2">
    <location>
        <begin position="20"/>
        <end position="42"/>
    </location>
</feature>
<protein>
    <submittedName>
        <fullName evidence="3">Uncharacterized protein</fullName>
    </submittedName>
</protein>
<organism evidence="3 4">
    <name type="scientific">Nostoc flagelliforme CCNUN1</name>
    <dbReference type="NCBI Taxonomy" id="2038116"/>
    <lineage>
        <taxon>Bacteria</taxon>
        <taxon>Bacillati</taxon>
        <taxon>Cyanobacteriota</taxon>
        <taxon>Cyanophyceae</taxon>
        <taxon>Nostocales</taxon>
        <taxon>Nostocaceae</taxon>
        <taxon>Nostoc</taxon>
    </lineage>
</organism>
<dbReference type="AlphaFoldDB" id="A0A2K8T4W4"/>
<dbReference type="EMBL" id="CP024785">
    <property type="protein sequence ID" value="AUB42756.1"/>
    <property type="molecule type" value="Genomic_DNA"/>
</dbReference>
<dbReference type="Pfam" id="PF26623">
    <property type="entry name" value="Psb35"/>
    <property type="match status" value="1"/>
</dbReference>
<dbReference type="KEGG" id="nfl:COO91_08902"/>
<dbReference type="InterPro" id="IPR058149">
    <property type="entry name" value="Psb35"/>
</dbReference>
<sequence length="75" mass="8211">MHILMQAADSIATDGTHFPFAFTLVYVVGFIAAVTIGSIAWYNSKRPAGWESKERPDFVPKVDKEETPGLGDPKS</sequence>
<evidence type="ECO:0000256" key="2">
    <source>
        <dbReference type="SAM" id="Phobius"/>
    </source>
</evidence>
<dbReference type="OrthoDB" id="488882at2"/>
<evidence type="ECO:0000313" key="4">
    <source>
        <dbReference type="Proteomes" id="UP000232003"/>
    </source>
</evidence>
<name>A0A2K8T4W4_9NOSO</name>
<keyword evidence="2" id="KW-0472">Membrane</keyword>
<dbReference type="Proteomes" id="UP000232003">
    <property type="component" value="Chromosome"/>
</dbReference>
<feature type="region of interest" description="Disordered" evidence="1">
    <location>
        <begin position="49"/>
        <end position="75"/>
    </location>
</feature>
<keyword evidence="2" id="KW-0812">Transmembrane</keyword>
<accession>A0A2K8T4W4</accession>
<keyword evidence="2" id="KW-1133">Transmembrane helix</keyword>
<reference evidence="3 4" key="1">
    <citation type="submission" date="2017-11" db="EMBL/GenBank/DDBJ databases">
        <title>Complete genome of a free-living desiccation-tolerant cyanobacterium and its photosynthetic adaptation to extreme terrestrial habitat.</title>
        <authorList>
            <person name="Shang J."/>
        </authorList>
    </citation>
    <scope>NUCLEOTIDE SEQUENCE [LARGE SCALE GENOMIC DNA]</scope>
    <source>
        <strain evidence="3 4">CCNUN1</strain>
    </source>
</reference>
<gene>
    <name evidence="3" type="ORF">COO91_08902</name>
</gene>
<evidence type="ECO:0000313" key="3">
    <source>
        <dbReference type="EMBL" id="AUB42756.1"/>
    </source>
</evidence>
<feature type="compositionally biased region" description="Basic and acidic residues" evidence="1">
    <location>
        <begin position="51"/>
        <end position="75"/>
    </location>
</feature>